<evidence type="ECO:0008006" key="3">
    <source>
        <dbReference type="Google" id="ProtNLM"/>
    </source>
</evidence>
<proteinExistence type="predicted"/>
<dbReference type="AlphaFoldDB" id="H5XGS4"/>
<sequence>MTGFFTSNDDLGDIASSVDDIESDVRSVRETWNSGTGDGAAAFATVECGAAFSDVRSGVAALLHDRAVKYAGVAESIREGRSAYERVEDAVSEAIDRVVPDQITDLFGGN</sequence>
<dbReference type="Proteomes" id="UP000002791">
    <property type="component" value="Chromosome"/>
</dbReference>
<keyword evidence="2" id="KW-1185">Reference proteome</keyword>
<dbReference type="OrthoDB" id="3556959at2"/>
<organism evidence="1 2">
    <name type="scientific">Saccharomonospora cyanea NA-134</name>
    <dbReference type="NCBI Taxonomy" id="882082"/>
    <lineage>
        <taxon>Bacteria</taxon>
        <taxon>Bacillati</taxon>
        <taxon>Actinomycetota</taxon>
        <taxon>Actinomycetes</taxon>
        <taxon>Pseudonocardiales</taxon>
        <taxon>Pseudonocardiaceae</taxon>
        <taxon>Saccharomonospora</taxon>
    </lineage>
</organism>
<reference evidence="1 2" key="1">
    <citation type="submission" date="2011-11" db="EMBL/GenBank/DDBJ databases">
        <title>The Noncontiguous Finished sequence of Saccharomonospora cyanea NA-134.</title>
        <authorList>
            <consortium name="US DOE Joint Genome Institute"/>
            <person name="Lucas S."/>
            <person name="Han J."/>
            <person name="Lapidus A."/>
            <person name="Cheng J.-F."/>
            <person name="Goodwin L."/>
            <person name="Pitluck S."/>
            <person name="Peters L."/>
            <person name="Ovchinnikova G."/>
            <person name="Lu M."/>
            <person name="Detter J.C."/>
            <person name="Han C."/>
            <person name="Tapia R."/>
            <person name="Land M."/>
            <person name="Hauser L."/>
            <person name="Kyrpides N."/>
            <person name="Ivanova N."/>
            <person name="Pagani I."/>
            <person name="Brambilla E.-M."/>
            <person name="Klenk H.-P."/>
            <person name="Woyke T."/>
        </authorList>
    </citation>
    <scope>NUCLEOTIDE SEQUENCE [LARGE SCALE GENOMIC DNA]</scope>
    <source>
        <strain evidence="1 2">NA-134</strain>
    </source>
</reference>
<dbReference type="EMBL" id="CM001440">
    <property type="protein sequence ID" value="EHR61617.1"/>
    <property type="molecule type" value="Genomic_DNA"/>
</dbReference>
<name>H5XGS4_9PSEU</name>
<protein>
    <recommendedName>
        <fullName evidence="3">ESX-1 secretion-associated protein</fullName>
    </recommendedName>
</protein>
<dbReference type="RefSeq" id="WP_005456894.1">
    <property type="nucleotide sequence ID" value="NZ_CM001440.1"/>
</dbReference>
<dbReference type="HOGENOM" id="CLU_150675_0_0_11"/>
<evidence type="ECO:0000313" key="1">
    <source>
        <dbReference type="EMBL" id="EHR61617.1"/>
    </source>
</evidence>
<dbReference type="STRING" id="882082.SaccyDRAFT_2771"/>
<evidence type="ECO:0000313" key="2">
    <source>
        <dbReference type="Proteomes" id="UP000002791"/>
    </source>
</evidence>
<gene>
    <name evidence="1" type="ORF">SaccyDRAFT_2771</name>
</gene>
<accession>H5XGS4</accession>